<feature type="domain" description="HTH cro/C1-type" evidence="1">
    <location>
        <begin position="26"/>
        <end position="72"/>
    </location>
</feature>
<dbReference type="CDD" id="cd00093">
    <property type="entry name" value="HTH_XRE"/>
    <property type="match status" value="1"/>
</dbReference>
<accession>A0A2V3PK23</accession>
<protein>
    <submittedName>
        <fullName evidence="2">Helix-turn-helix protein</fullName>
    </submittedName>
</protein>
<dbReference type="AlphaFoldDB" id="A0A2V3PK23"/>
<dbReference type="EMBL" id="QICL01000054">
    <property type="protein sequence ID" value="PXV57160.1"/>
    <property type="molecule type" value="Genomic_DNA"/>
</dbReference>
<dbReference type="GO" id="GO:0003677">
    <property type="term" value="F:DNA binding"/>
    <property type="evidence" value="ECO:0007669"/>
    <property type="project" value="InterPro"/>
</dbReference>
<evidence type="ECO:0000313" key="3">
    <source>
        <dbReference type="Proteomes" id="UP000247973"/>
    </source>
</evidence>
<dbReference type="Proteomes" id="UP000247973">
    <property type="component" value="Unassembled WGS sequence"/>
</dbReference>
<name>A0A2V3PK23_9BACT</name>
<gene>
    <name evidence="2" type="ORF">CLV62_15410</name>
</gene>
<dbReference type="RefSeq" id="WP_110312742.1">
    <property type="nucleotide sequence ID" value="NZ_QICL01000054.1"/>
</dbReference>
<evidence type="ECO:0000259" key="1">
    <source>
        <dbReference type="PROSITE" id="PS50943"/>
    </source>
</evidence>
<dbReference type="SUPFAM" id="SSF47413">
    <property type="entry name" value="lambda repressor-like DNA-binding domains"/>
    <property type="match status" value="1"/>
</dbReference>
<proteinExistence type="predicted"/>
<dbReference type="SMART" id="SM00530">
    <property type="entry name" value="HTH_XRE"/>
    <property type="match status" value="1"/>
</dbReference>
<dbReference type="Gene3D" id="1.10.260.40">
    <property type="entry name" value="lambda repressor-like DNA-binding domains"/>
    <property type="match status" value="1"/>
</dbReference>
<dbReference type="InterPro" id="IPR010982">
    <property type="entry name" value="Lambda_DNA-bd_dom_sf"/>
</dbReference>
<reference evidence="2 3" key="1">
    <citation type="submission" date="2018-03" db="EMBL/GenBank/DDBJ databases">
        <title>Genomic Encyclopedia of Archaeal and Bacterial Type Strains, Phase II (KMG-II): from individual species to whole genera.</title>
        <authorList>
            <person name="Goeker M."/>
        </authorList>
    </citation>
    <scope>NUCLEOTIDE SEQUENCE [LARGE SCALE GENOMIC DNA]</scope>
    <source>
        <strain evidence="2 3">DSM 100214</strain>
    </source>
</reference>
<dbReference type="OrthoDB" id="674774at2"/>
<organism evidence="2 3">
    <name type="scientific">Dysgonomonas alginatilytica</name>
    <dbReference type="NCBI Taxonomy" id="1605892"/>
    <lineage>
        <taxon>Bacteria</taxon>
        <taxon>Pseudomonadati</taxon>
        <taxon>Bacteroidota</taxon>
        <taxon>Bacteroidia</taxon>
        <taxon>Bacteroidales</taxon>
        <taxon>Dysgonomonadaceae</taxon>
        <taxon>Dysgonomonas</taxon>
    </lineage>
</organism>
<dbReference type="Pfam" id="PF01381">
    <property type="entry name" value="HTH_3"/>
    <property type="match status" value="1"/>
</dbReference>
<sequence length="129" mass="15095">MTNTNNETGNQIHHGENVRFFRDVMLGWSQEYFATQMNIHQSDVSKLENQEVISEDKLKQIAKIFGIDANALQYRNLKNEAKTYIFEIQGDYNVSKTSVINPLEKVSELYERIVKLEVENEQLKNQLKK</sequence>
<keyword evidence="3" id="KW-1185">Reference proteome</keyword>
<dbReference type="PROSITE" id="PS50943">
    <property type="entry name" value="HTH_CROC1"/>
    <property type="match status" value="1"/>
</dbReference>
<comment type="caution">
    <text evidence="2">The sequence shown here is derived from an EMBL/GenBank/DDBJ whole genome shotgun (WGS) entry which is preliminary data.</text>
</comment>
<dbReference type="InterPro" id="IPR001387">
    <property type="entry name" value="Cro/C1-type_HTH"/>
</dbReference>
<evidence type="ECO:0000313" key="2">
    <source>
        <dbReference type="EMBL" id="PXV57160.1"/>
    </source>
</evidence>